<reference evidence="8" key="1">
    <citation type="submission" date="2013-08" db="EMBL/GenBank/DDBJ databases">
        <authorList>
            <person name="Mendez C."/>
            <person name="Richter M."/>
            <person name="Ferrer M."/>
            <person name="Sanchez J."/>
        </authorList>
    </citation>
    <scope>NUCLEOTIDE SEQUENCE</scope>
</reference>
<gene>
    <name evidence="8" type="ORF">B2A_00485</name>
</gene>
<dbReference type="SUPFAM" id="SSF51395">
    <property type="entry name" value="FMN-linked oxidoreductases"/>
    <property type="match status" value="1"/>
</dbReference>
<dbReference type="InterPro" id="IPR050074">
    <property type="entry name" value="DHO_dehydrogenase"/>
</dbReference>
<dbReference type="PANTHER" id="PTHR48109">
    <property type="entry name" value="DIHYDROOROTATE DEHYDROGENASE (QUINONE), MITOCHONDRIAL-RELATED"/>
    <property type="match status" value="1"/>
</dbReference>
<name>T1CK41_9ZZZZ</name>
<dbReference type="PANTHER" id="PTHR48109:SF1">
    <property type="entry name" value="DIHYDROOROTATE DEHYDROGENASE (FUMARATE)"/>
    <property type="match status" value="1"/>
</dbReference>
<dbReference type="PROSITE" id="PS00912">
    <property type="entry name" value="DHODEHASE_2"/>
    <property type="match status" value="1"/>
</dbReference>
<comment type="cofactor">
    <cofactor evidence="1">
        <name>FMN</name>
        <dbReference type="ChEBI" id="CHEBI:58210"/>
    </cofactor>
</comment>
<dbReference type="GO" id="GO:0006207">
    <property type="term" value="P:'de novo' pyrimidine nucleobase biosynthetic process"/>
    <property type="evidence" value="ECO:0007669"/>
    <property type="project" value="InterPro"/>
</dbReference>
<evidence type="ECO:0000256" key="4">
    <source>
        <dbReference type="ARBA" id="ARBA00022643"/>
    </source>
</evidence>
<keyword evidence="5" id="KW-0665">Pyrimidine biosynthesis</keyword>
<evidence type="ECO:0000256" key="3">
    <source>
        <dbReference type="ARBA" id="ARBA00022630"/>
    </source>
</evidence>
<proteinExistence type="predicted"/>
<keyword evidence="3" id="KW-0285">Flavoprotein</keyword>
<evidence type="ECO:0000313" key="8">
    <source>
        <dbReference type="EMBL" id="EQD68325.1"/>
    </source>
</evidence>
<organism evidence="8">
    <name type="scientific">mine drainage metagenome</name>
    <dbReference type="NCBI Taxonomy" id="410659"/>
    <lineage>
        <taxon>unclassified sequences</taxon>
        <taxon>metagenomes</taxon>
        <taxon>ecological metagenomes</taxon>
    </lineage>
</organism>
<feature type="domain" description="Dihydroorotate dehydrogenase catalytic" evidence="7">
    <location>
        <begin position="2"/>
        <end position="143"/>
    </location>
</feature>
<evidence type="ECO:0000256" key="1">
    <source>
        <dbReference type="ARBA" id="ARBA00001917"/>
    </source>
</evidence>
<comment type="caution">
    <text evidence="8">The sequence shown here is derived from an EMBL/GenBank/DDBJ whole genome shotgun (WGS) entry which is preliminary data.</text>
</comment>
<accession>T1CK41</accession>
<dbReference type="Pfam" id="PF01180">
    <property type="entry name" value="DHO_dh"/>
    <property type="match status" value="1"/>
</dbReference>
<dbReference type="InterPro" id="IPR013785">
    <property type="entry name" value="Aldolase_TIM"/>
</dbReference>
<dbReference type="GO" id="GO:0044205">
    <property type="term" value="P:'de novo' UMP biosynthetic process"/>
    <property type="evidence" value="ECO:0007669"/>
    <property type="project" value="UniProtKB-UniPathway"/>
</dbReference>
<sequence>TDPALVSQVVRGVVERAHAPVFVKLTPSVTSIAVVARAAEQAGATAVTVANTFPAMTVDIDRRRPVLGNGGGGLSGPAIKPLALRLVWQAAQAIQIPVIGCGGITTARDAAEFLFVGASAVQVGTATFTRPFATVQIARDLAQLVASLGATCVTDLVGALARADWRGP</sequence>
<reference evidence="8" key="2">
    <citation type="journal article" date="2014" name="ISME J.">
        <title>Microbial stratification in low pH oxic and suboxic macroscopic growths along an acid mine drainage.</title>
        <authorList>
            <person name="Mendez-Garcia C."/>
            <person name="Mesa V."/>
            <person name="Sprenger R.R."/>
            <person name="Richter M."/>
            <person name="Diez M.S."/>
            <person name="Solano J."/>
            <person name="Bargiela R."/>
            <person name="Golyshina O.V."/>
            <person name="Manteca A."/>
            <person name="Ramos J.L."/>
            <person name="Gallego J.R."/>
            <person name="Llorente I."/>
            <person name="Martins Dos Santos V.A."/>
            <person name="Jensen O.N."/>
            <person name="Pelaez A.I."/>
            <person name="Sanchez J."/>
            <person name="Ferrer M."/>
        </authorList>
    </citation>
    <scope>NUCLEOTIDE SEQUENCE</scope>
</reference>
<dbReference type="InterPro" id="IPR001295">
    <property type="entry name" value="Dihydroorotate_DH_CS"/>
</dbReference>
<dbReference type="EMBL" id="AUZZ01000375">
    <property type="protein sequence ID" value="EQD68325.1"/>
    <property type="molecule type" value="Genomic_DNA"/>
</dbReference>
<dbReference type="Gene3D" id="3.20.20.70">
    <property type="entry name" value="Aldolase class I"/>
    <property type="match status" value="1"/>
</dbReference>
<comment type="pathway">
    <text evidence="2">Pyrimidine metabolism; UMP biosynthesis via de novo pathway.</text>
</comment>
<dbReference type="AlphaFoldDB" id="T1CK41"/>
<protein>
    <submittedName>
        <fullName evidence="8">Dihydroorotate dehydrogenase, classes 1 and 2</fullName>
    </submittedName>
</protein>
<evidence type="ECO:0000256" key="5">
    <source>
        <dbReference type="ARBA" id="ARBA00022975"/>
    </source>
</evidence>
<evidence type="ECO:0000259" key="7">
    <source>
        <dbReference type="Pfam" id="PF01180"/>
    </source>
</evidence>
<evidence type="ECO:0000256" key="6">
    <source>
        <dbReference type="ARBA" id="ARBA00023002"/>
    </source>
</evidence>
<keyword evidence="6" id="KW-0560">Oxidoreductase</keyword>
<dbReference type="GO" id="GO:0004152">
    <property type="term" value="F:dihydroorotate dehydrogenase activity"/>
    <property type="evidence" value="ECO:0007669"/>
    <property type="project" value="TreeGrafter"/>
</dbReference>
<evidence type="ECO:0000256" key="2">
    <source>
        <dbReference type="ARBA" id="ARBA00004725"/>
    </source>
</evidence>
<feature type="non-terminal residue" evidence="8">
    <location>
        <position position="1"/>
    </location>
</feature>
<dbReference type="UniPathway" id="UPA00070"/>
<dbReference type="GO" id="GO:0005737">
    <property type="term" value="C:cytoplasm"/>
    <property type="evidence" value="ECO:0007669"/>
    <property type="project" value="InterPro"/>
</dbReference>
<dbReference type="InterPro" id="IPR005720">
    <property type="entry name" value="Dihydroorotate_DH_cat"/>
</dbReference>
<keyword evidence="4" id="KW-0288">FMN</keyword>